<dbReference type="InterPro" id="IPR001296">
    <property type="entry name" value="Glyco_trans_1"/>
</dbReference>
<name>A0ABT5B5U7_9BACT</name>
<dbReference type="GO" id="GO:0016757">
    <property type="term" value="F:glycosyltransferase activity"/>
    <property type="evidence" value="ECO:0007669"/>
    <property type="project" value="UniProtKB-KW"/>
</dbReference>
<accession>A0ABT5B5U7</accession>
<protein>
    <submittedName>
        <fullName evidence="3">Glycosyltransferase</fullName>
        <ecNumber evidence="3">2.4.-.-</ecNumber>
    </submittedName>
</protein>
<keyword evidence="3" id="KW-0808">Transferase</keyword>
<keyword evidence="4" id="KW-1185">Reference proteome</keyword>
<reference evidence="3 4" key="1">
    <citation type="submission" date="2022-11" db="EMBL/GenBank/DDBJ databases">
        <title>Minimal conservation of predation-associated metabolite biosynthetic gene clusters underscores biosynthetic potential of Myxococcota including descriptions for ten novel species: Archangium lansinium sp. nov., Myxococcus landrumus sp. nov., Nannocystis bai.</title>
        <authorList>
            <person name="Ahearne A."/>
            <person name="Stevens C."/>
            <person name="Dowd S."/>
        </authorList>
    </citation>
    <scope>NUCLEOTIDE SEQUENCE [LARGE SCALE GENOMIC DNA]</scope>
    <source>
        <strain evidence="3 4">NCELM</strain>
    </source>
</reference>
<organism evidence="3 4">
    <name type="scientific">Nannocystis radixulma</name>
    <dbReference type="NCBI Taxonomy" id="2995305"/>
    <lineage>
        <taxon>Bacteria</taxon>
        <taxon>Pseudomonadati</taxon>
        <taxon>Myxococcota</taxon>
        <taxon>Polyangia</taxon>
        <taxon>Nannocystales</taxon>
        <taxon>Nannocystaceae</taxon>
        <taxon>Nannocystis</taxon>
    </lineage>
</organism>
<evidence type="ECO:0000259" key="2">
    <source>
        <dbReference type="Pfam" id="PF00534"/>
    </source>
</evidence>
<evidence type="ECO:0000256" key="1">
    <source>
        <dbReference type="SAM" id="MobiDB-lite"/>
    </source>
</evidence>
<feature type="region of interest" description="Disordered" evidence="1">
    <location>
        <begin position="1"/>
        <end position="22"/>
    </location>
</feature>
<sequence length="526" mass="59131">MMESPAGPAEDAPRSGEQESPELHVGIRWQAEDHEWGATGRFEAVVNLFAALRRRNRLRLRYYHLPWESLADQRAPEEICALDTARPAWDVWYSPHCDVTDAALLTLRNSAGHRAPVVYSIHGLPFGAEQFCGGALAAGRFRPYDAIITTSRRSQRSFQSFVESLGRPGPRVELIPWGVDGQLFERAQSRRDGRLRLGIAEDRVVGLYFGRISPMLKADILPLLAEVARRRSELARSRFVLCIAGYFRERWYEQEVRELIAERGLAEMVVLAGPIQREERALLYAAADFAVNLSDVAVENQHLVAFECLAAGLPQIAADWDGLSDAVVDGENGYLVDTYWDDIGADLVPLLDWCKREERCHILAQSVVIDMDILGRRLVELAANERLRAAMSASARAHAEAYRWEIAGERYERLFGELTEQARLADPPREQPFAHLRWQGRRLDTARSATLAASGLELARGERRIERNDYLGQAYPERVISRIVEAFAARGSLSLADLLATLAAEDRGPATRVFLHLLKHGHIAWV</sequence>
<comment type="caution">
    <text evidence="3">The sequence shown here is derived from an EMBL/GenBank/DDBJ whole genome shotgun (WGS) entry which is preliminary data.</text>
</comment>
<evidence type="ECO:0000313" key="3">
    <source>
        <dbReference type="EMBL" id="MDC0669467.1"/>
    </source>
</evidence>
<dbReference type="Gene3D" id="3.40.50.2000">
    <property type="entry name" value="Glycogen Phosphorylase B"/>
    <property type="match status" value="2"/>
</dbReference>
<dbReference type="SUPFAM" id="SSF53756">
    <property type="entry name" value="UDP-Glycosyltransferase/glycogen phosphorylase"/>
    <property type="match status" value="1"/>
</dbReference>
<keyword evidence="3" id="KW-0328">Glycosyltransferase</keyword>
<dbReference type="EMBL" id="JAQNDN010000007">
    <property type="protein sequence ID" value="MDC0669467.1"/>
    <property type="molecule type" value="Genomic_DNA"/>
</dbReference>
<dbReference type="Proteomes" id="UP001217838">
    <property type="component" value="Unassembled WGS sequence"/>
</dbReference>
<dbReference type="Pfam" id="PF00534">
    <property type="entry name" value="Glycos_transf_1"/>
    <property type="match status" value="1"/>
</dbReference>
<evidence type="ECO:0000313" key="4">
    <source>
        <dbReference type="Proteomes" id="UP001217838"/>
    </source>
</evidence>
<dbReference type="EC" id="2.4.-.-" evidence="3"/>
<feature type="domain" description="Glycosyl transferase family 1" evidence="2">
    <location>
        <begin position="196"/>
        <end position="347"/>
    </location>
</feature>
<proteinExistence type="predicted"/>
<dbReference type="PANTHER" id="PTHR45947">
    <property type="entry name" value="SULFOQUINOVOSYL TRANSFERASE SQD2"/>
    <property type="match status" value="1"/>
</dbReference>
<dbReference type="PANTHER" id="PTHR45947:SF3">
    <property type="entry name" value="SULFOQUINOVOSYL TRANSFERASE SQD2"/>
    <property type="match status" value="1"/>
</dbReference>
<dbReference type="RefSeq" id="WP_271999279.1">
    <property type="nucleotide sequence ID" value="NZ_JAQNDN010000007.1"/>
</dbReference>
<gene>
    <name evidence="3" type="ORF">POL58_17055</name>
</gene>
<dbReference type="InterPro" id="IPR050194">
    <property type="entry name" value="Glycosyltransferase_grp1"/>
</dbReference>